<evidence type="ECO:0008006" key="3">
    <source>
        <dbReference type="Google" id="ProtNLM"/>
    </source>
</evidence>
<accession>A0A4Y9RTH8</accession>
<organism evidence="1 2">
    <name type="scientific">Brevundimonas intermedia</name>
    <dbReference type="NCBI Taxonomy" id="74315"/>
    <lineage>
        <taxon>Bacteria</taxon>
        <taxon>Pseudomonadati</taxon>
        <taxon>Pseudomonadota</taxon>
        <taxon>Alphaproteobacteria</taxon>
        <taxon>Caulobacterales</taxon>
        <taxon>Caulobacteraceae</taxon>
        <taxon>Brevundimonas</taxon>
    </lineage>
</organism>
<dbReference type="RefSeq" id="WP_135194685.1">
    <property type="nucleotide sequence ID" value="NZ_SPVH01000006.1"/>
</dbReference>
<name>A0A4Y9RTH8_9CAUL</name>
<dbReference type="Proteomes" id="UP000298216">
    <property type="component" value="Unassembled WGS sequence"/>
</dbReference>
<sequence length="224" mass="25123">MTEDGRPIRSIVTGRRRIVTGSYASRKAGRAQVFESMNEHAHFMHCEVDPWIVDYRAQPFRFEMVLDGRKRIYIADCVRLTAAGIIEVVEVKGDPRSLRDPDYGAKLGRVRQLCELVGWSFVTLTRQQIMKPQVRHRNVELVQQQRMTRFDEGHVYAVQNHLARRGGCAELDDLAGRLGVLAIGRSIISAMMVGRIVAIDLSAKLGPASVVEEFDAEGASGMRS</sequence>
<dbReference type="AlphaFoldDB" id="A0A4Y9RTH8"/>
<reference evidence="1 2" key="1">
    <citation type="submission" date="2019-03" db="EMBL/GenBank/DDBJ databases">
        <title>Draft genome of Brevundimonas sp. a heavy metal resistant soil bacteria.</title>
        <authorList>
            <person name="Soto J."/>
        </authorList>
    </citation>
    <scope>NUCLEOTIDE SEQUENCE [LARGE SCALE GENOMIC DNA]</scope>
    <source>
        <strain evidence="1 2">B-10</strain>
    </source>
</reference>
<keyword evidence="2" id="KW-1185">Reference proteome</keyword>
<proteinExistence type="predicted"/>
<evidence type="ECO:0000313" key="2">
    <source>
        <dbReference type="Proteomes" id="UP000298216"/>
    </source>
</evidence>
<comment type="caution">
    <text evidence="1">The sequence shown here is derived from an EMBL/GenBank/DDBJ whole genome shotgun (WGS) entry which is preliminary data.</text>
</comment>
<protein>
    <recommendedName>
        <fullName evidence="3">TnsA endonuclease N-terminal domain-containing protein</fullName>
    </recommendedName>
</protein>
<evidence type="ECO:0000313" key="1">
    <source>
        <dbReference type="EMBL" id="TFW12203.1"/>
    </source>
</evidence>
<dbReference type="EMBL" id="SPVH01000006">
    <property type="protein sequence ID" value="TFW12203.1"/>
    <property type="molecule type" value="Genomic_DNA"/>
</dbReference>
<dbReference type="OrthoDB" id="7403808at2"/>
<gene>
    <name evidence="1" type="ORF">EGY25_09175</name>
</gene>